<dbReference type="EMBL" id="PPSL01000002">
    <property type="protein sequence ID" value="PQJ11601.1"/>
    <property type="molecule type" value="Genomic_DNA"/>
</dbReference>
<dbReference type="Gene3D" id="2.40.160.50">
    <property type="entry name" value="membrane protein fhac: a member of the omp85/tpsb transporter family"/>
    <property type="match status" value="1"/>
</dbReference>
<dbReference type="Gene3D" id="2.120.10.30">
    <property type="entry name" value="TolB, C-terminal domain"/>
    <property type="match status" value="1"/>
</dbReference>
<gene>
    <name evidence="1" type="ORF">CJD36_007335</name>
</gene>
<accession>A0A2S7SY98</accession>
<dbReference type="RefSeq" id="WP_105038481.1">
    <property type="nucleotide sequence ID" value="NZ_PPSL01000002.1"/>
</dbReference>
<dbReference type="Proteomes" id="UP000239872">
    <property type="component" value="Unassembled WGS sequence"/>
</dbReference>
<name>A0A2S7SY98_9BACT</name>
<keyword evidence="2" id="KW-1185">Reference proteome</keyword>
<evidence type="ECO:0000313" key="1">
    <source>
        <dbReference type="EMBL" id="PQJ11601.1"/>
    </source>
</evidence>
<dbReference type="SUPFAM" id="SSF82171">
    <property type="entry name" value="DPP6 N-terminal domain-like"/>
    <property type="match status" value="1"/>
</dbReference>
<protein>
    <recommendedName>
        <fullName evidence="3">Biopolymer transporter Tol</fullName>
    </recommendedName>
</protein>
<sequence length="1122" mass="127250">MVKKTSIISLLIPALIGVGLLISSPTSAQSYVETFGQNRVQDRKFDWKFFDTKHFRVYHYDRSGRQLGRYVAEEAENNIKVIEKKMGGQFPDRFNIVLYNSYDDYRQTNIGLKDESQISQMTISGTWNLVGDKLVVYHTGKHTDLQRQIQAGMAQVVMERMIYGESFKKMAKTQLLMNLPPWVTQGFIAYLVDGWNPEANSEWKRLLDARPKAGFFELSEEYPEVAGKAFWKFIADNYGNEKMKALLGAMQQKTSLNKTMKDKDYLGLKITKAYDSCMTYYKNTYTLDFKQQELPDSSNGLISLKVPKDNTIIRDIMVSPRGSEIAFVAWRDGEFKIYTQKTAFDQVQSVLLEGGEKDLTEAVDPSYPLMAWSAAGNKLAILYKKGRKTYLRVYNSIKGRIENYVIPPNRFDRVLGMSFMEDDDKLVLSAIKKSQTDLYEFKIKGSKMTNITDDAWDDINPVFVNGASRKGILFMSNRPLANMDVPVGVNQLPNGPMHVYFYNTTTKRKELLQISNFPTGHVSQPIQYGIENFAYLYDGNGIVNKYVVMFGRTKNNMDSAYALPVTNYNTSIISHQYNVASGGVADVVQEKKKYMVYFHKLEMPGDSAQPKVLTPTILSVEKPDYNPNIEGSNVKFDFSNKPVDKPITLPEVKSGNAFQTEFTDTITGGLRRKKQKKVDVVKVEDGKPTVEADSSTLAVINDSAYVKMKPSPYRASFKPDGFNVRVDNSTLFSQYQPYSANGGTYQNPDLSLLTTINMVELMENHKITAGFQLPVNLSSSAYFLQYKNTKRRLDWGVLFLRTQSKQNAYVIYSDSSGQYGFVREQLFKNVTNMVQAELSYPFDRLRSLRFFTAYRQDRKIQKAQDTLSLVYEIPNTNKDWSMNRLEYVFDNTLSPILNIRKGTRYKLYAEYLNEFGGEKQNMINIGLDFRTYQKLYKTITWATRLAYAHSDGTSKVQYQLGGIDNWISPKIDNGASSTGNYGFVALSTTLRGYKQGAFKGNNFSVLSTEVRVPIVSTFVKRPVQSAILKNLQVVLFADAGSAWRGFLPSGDNLSTTYNFPQYALPGSVNNVLLTVTVPNKSQLGIGYGAGLRTMLFGYFVRFDYAMNSEGGSMYYLGLGTDF</sequence>
<proteinExistence type="predicted"/>
<dbReference type="AlphaFoldDB" id="A0A2S7SY98"/>
<dbReference type="InterPro" id="IPR011042">
    <property type="entry name" value="6-blade_b-propeller_TolB-like"/>
</dbReference>
<comment type="caution">
    <text evidence="1">The sequence shown here is derived from an EMBL/GenBank/DDBJ whole genome shotgun (WGS) entry which is preliminary data.</text>
</comment>
<dbReference type="OrthoDB" id="9760276at2"/>
<organism evidence="1 2">
    <name type="scientific">Flavipsychrobacter stenotrophus</name>
    <dbReference type="NCBI Taxonomy" id="2077091"/>
    <lineage>
        <taxon>Bacteria</taxon>
        <taxon>Pseudomonadati</taxon>
        <taxon>Bacteroidota</taxon>
        <taxon>Chitinophagia</taxon>
        <taxon>Chitinophagales</taxon>
        <taxon>Chitinophagaceae</taxon>
        <taxon>Flavipsychrobacter</taxon>
    </lineage>
</organism>
<evidence type="ECO:0008006" key="3">
    <source>
        <dbReference type="Google" id="ProtNLM"/>
    </source>
</evidence>
<evidence type="ECO:0000313" key="2">
    <source>
        <dbReference type="Proteomes" id="UP000239872"/>
    </source>
</evidence>
<reference evidence="1 2" key="1">
    <citation type="submission" date="2018-01" db="EMBL/GenBank/DDBJ databases">
        <title>A novel member of the phylum Bacteroidetes isolated from glacier ice.</title>
        <authorList>
            <person name="Liu Q."/>
            <person name="Xin Y.-H."/>
        </authorList>
    </citation>
    <scope>NUCLEOTIDE SEQUENCE [LARGE SCALE GENOMIC DNA]</scope>
    <source>
        <strain evidence="1 2">RB1R16</strain>
    </source>
</reference>